<evidence type="ECO:0000256" key="1">
    <source>
        <dbReference type="ARBA" id="ARBA00004141"/>
    </source>
</evidence>
<comment type="subcellular location">
    <subcellularLocation>
        <location evidence="1">Membrane</location>
        <topology evidence="1">Multi-pass membrane protein</topology>
    </subcellularLocation>
</comment>
<evidence type="ECO:0000259" key="7">
    <source>
        <dbReference type="PROSITE" id="PS51225"/>
    </source>
</evidence>
<evidence type="ECO:0000256" key="6">
    <source>
        <dbReference type="SAM" id="Phobius"/>
    </source>
</evidence>
<keyword evidence="2 5" id="KW-0812">Transmembrane</keyword>
<dbReference type="OrthoDB" id="5822306at2759"/>
<evidence type="ECO:0000256" key="4">
    <source>
        <dbReference type="ARBA" id="ARBA00023136"/>
    </source>
</evidence>
<feature type="transmembrane region" description="Helical" evidence="6">
    <location>
        <begin position="45"/>
        <end position="67"/>
    </location>
</feature>
<keyword evidence="4 5" id="KW-0472">Membrane</keyword>
<accession>A0A4U8UH54</accession>
<comment type="caution">
    <text evidence="8">The sequence shown here is derived from an EMBL/GenBank/DDBJ whole genome shotgun (WGS) entry which is preliminary data.</text>
</comment>
<dbReference type="AlphaFoldDB" id="A0A4U8UH54"/>
<feature type="transmembrane region" description="Helical" evidence="6">
    <location>
        <begin position="79"/>
        <end position="101"/>
    </location>
</feature>
<proteinExistence type="predicted"/>
<gene>
    <name evidence="8" type="ORF">L596_000088</name>
</gene>
<dbReference type="Proteomes" id="UP000298663">
    <property type="component" value="Unassembled WGS sequence"/>
</dbReference>
<keyword evidence="3 6" id="KW-1133">Transmembrane helix</keyword>
<evidence type="ECO:0000256" key="2">
    <source>
        <dbReference type="ARBA" id="ARBA00022692"/>
    </source>
</evidence>
<dbReference type="PROSITE" id="PS51225">
    <property type="entry name" value="MARVEL"/>
    <property type="match status" value="1"/>
</dbReference>
<feature type="domain" description="MARVEL" evidence="7">
    <location>
        <begin position="10"/>
        <end position="144"/>
    </location>
</feature>
<dbReference type="InterPro" id="IPR008253">
    <property type="entry name" value="Marvel"/>
</dbReference>
<name>A0A4U8UH54_STECR</name>
<feature type="transmembrane region" description="Helical" evidence="6">
    <location>
        <begin position="20"/>
        <end position="39"/>
    </location>
</feature>
<dbReference type="EMBL" id="AZBU02000001">
    <property type="protein sequence ID" value="TMS32214.1"/>
    <property type="molecule type" value="Genomic_DNA"/>
</dbReference>
<reference evidence="8 9" key="2">
    <citation type="journal article" date="2019" name="G3 (Bethesda)">
        <title>Hybrid Assembly of the Genome of the Entomopathogenic Nematode Steinernema carpocapsae Identifies the X-Chromosome.</title>
        <authorList>
            <person name="Serra L."/>
            <person name="Macchietto M."/>
            <person name="Macias-Munoz A."/>
            <person name="McGill C.J."/>
            <person name="Rodriguez I.M."/>
            <person name="Rodriguez B."/>
            <person name="Murad R."/>
            <person name="Mortazavi A."/>
        </authorList>
    </citation>
    <scope>NUCLEOTIDE SEQUENCE [LARGE SCALE GENOMIC DNA]</scope>
    <source>
        <strain evidence="8 9">ALL</strain>
    </source>
</reference>
<organism evidence="8 9">
    <name type="scientific">Steinernema carpocapsae</name>
    <name type="common">Entomopathogenic nematode</name>
    <dbReference type="NCBI Taxonomy" id="34508"/>
    <lineage>
        <taxon>Eukaryota</taxon>
        <taxon>Metazoa</taxon>
        <taxon>Ecdysozoa</taxon>
        <taxon>Nematoda</taxon>
        <taxon>Chromadorea</taxon>
        <taxon>Rhabditida</taxon>
        <taxon>Tylenchina</taxon>
        <taxon>Panagrolaimomorpha</taxon>
        <taxon>Strongyloidoidea</taxon>
        <taxon>Steinernematidae</taxon>
        <taxon>Steinernema</taxon>
    </lineage>
</organism>
<reference evidence="8 9" key="1">
    <citation type="journal article" date="2015" name="Genome Biol.">
        <title>Comparative genomics of Steinernema reveals deeply conserved gene regulatory networks.</title>
        <authorList>
            <person name="Dillman A.R."/>
            <person name="Macchietto M."/>
            <person name="Porter C.F."/>
            <person name="Rogers A."/>
            <person name="Williams B."/>
            <person name="Antoshechkin I."/>
            <person name="Lee M.M."/>
            <person name="Goodwin Z."/>
            <person name="Lu X."/>
            <person name="Lewis E.E."/>
            <person name="Goodrich-Blair H."/>
            <person name="Stock S.P."/>
            <person name="Adams B.J."/>
            <person name="Sternberg P.W."/>
            <person name="Mortazavi A."/>
        </authorList>
    </citation>
    <scope>NUCLEOTIDE SEQUENCE [LARGE SCALE GENOMIC DNA]</scope>
    <source>
        <strain evidence="8 9">ALL</strain>
    </source>
</reference>
<dbReference type="GO" id="GO:0016020">
    <property type="term" value="C:membrane"/>
    <property type="evidence" value="ECO:0007669"/>
    <property type="project" value="UniProtKB-SubCell"/>
</dbReference>
<feature type="transmembrane region" description="Helical" evidence="6">
    <location>
        <begin position="121"/>
        <end position="143"/>
    </location>
</feature>
<keyword evidence="9" id="KW-1185">Reference proteome</keyword>
<protein>
    <recommendedName>
        <fullName evidence="7">MARVEL domain-containing protein</fullName>
    </recommendedName>
</protein>
<evidence type="ECO:0000313" key="8">
    <source>
        <dbReference type="EMBL" id="TMS32214.1"/>
    </source>
</evidence>
<evidence type="ECO:0000256" key="3">
    <source>
        <dbReference type="ARBA" id="ARBA00022989"/>
    </source>
</evidence>
<evidence type="ECO:0000256" key="5">
    <source>
        <dbReference type="PROSITE-ProRule" id="PRU00581"/>
    </source>
</evidence>
<sequence length="185" mass="20312">MAVEFETNFAKLWPFGNLKVAQLILSFVIYVVLFFPQYTYAGTGFVNFISLNALLYSVVSMLCHLLGIQRRTFQVGSNFVFIPFTMIDFIAAILFLFGYGISSLICILSALDGLRYAGNMFVVYLILSLLCLGAGAAFGYYAILIYRNCPNGRIANLTGMVTEGDKLVSSALQTNNSADTTTPPV</sequence>
<evidence type="ECO:0000313" key="9">
    <source>
        <dbReference type="Proteomes" id="UP000298663"/>
    </source>
</evidence>